<dbReference type="InterPro" id="IPR029061">
    <property type="entry name" value="THDP-binding"/>
</dbReference>
<protein>
    <recommendedName>
        <fullName evidence="4">Transketolase N-terminal domain-containing protein</fullName>
    </recommendedName>
</protein>
<dbReference type="Pfam" id="PF00456">
    <property type="entry name" value="Transketolase_N"/>
    <property type="match status" value="1"/>
</dbReference>
<evidence type="ECO:0000256" key="2">
    <source>
        <dbReference type="ARBA" id="ARBA00007131"/>
    </source>
</evidence>
<comment type="cofactor">
    <cofactor evidence="1">
        <name>thiamine diphosphate</name>
        <dbReference type="ChEBI" id="CHEBI:58937"/>
    </cofactor>
</comment>
<dbReference type="Gene3D" id="3.40.50.970">
    <property type="match status" value="1"/>
</dbReference>
<dbReference type="AlphaFoldDB" id="A0A0G0W4N7"/>
<keyword evidence="3" id="KW-0786">Thiamine pyrophosphate</keyword>
<proteinExistence type="inferred from homology"/>
<gene>
    <name evidence="5" type="ORF">UU59_C0016G0034</name>
</gene>
<organism evidence="5 6">
    <name type="scientific">candidate division WWE3 bacterium GW2011_GWE1_41_27</name>
    <dbReference type="NCBI Taxonomy" id="1619131"/>
    <lineage>
        <taxon>Bacteria</taxon>
        <taxon>Katanobacteria</taxon>
    </lineage>
</organism>
<sequence length="104" mass="11777">NIQISGRTEDVMPLENLRNKLESFNWYVVEIDGHNIEEIISACNMARSVSQRPTAIIAHTVPGKGVEFMEYKFEWHGKVPSKEQALKALKSLASLEGKIKSDYD</sequence>
<dbReference type="EMBL" id="LCBF01000016">
    <property type="protein sequence ID" value="KKS06977.1"/>
    <property type="molecule type" value="Genomic_DNA"/>
</dbReference>
<feature type="domain" description="Transketolase N-terminal" evidence="4">
    <location>
        <begin position="1"/>
        <end position="91"/>
    </location>
</feature>
<evidence type="ECO:0000256" key="1">
    <source>
        <dbReference type="ARBA" id="ARBA00001964"/>
    </source>
</evidence>
<feature type="non-terminal residue" evidence="5">
    <location>
        <position position="1"/>
    </location>
</feature>
<accession>A0A0G0W4N7</accession>
<dbReference type="InterPro" id="IPR005474">
    <property type="entry name" value="Transketolase_N"/>
</dbReference>
<dbReference type="PANTHER" id="PTHR47514:SF1">
    <property type="entry name" value="TRANSKETOLASE N-TERMINAL SECTION-RELATED"/>
    <property type="match status" value="1"/>
</dbReference>
<comment type="similarity">
    <text evidence="2">Belongs to the transketolase family.</text>
</comment>
<evidence type="ECO:0000259" key="4">
    <source>
        <dbReference type="Pfam" id="PF00456"/>
    </source>
</evidence>
<evidence type="ECO:0000313" key="5">
    <source>
        <dbReference type="EMBL" id="KKS06977.1"/>
    </source>
</evidence>
<reference evidence="5 6" key="1">
    <citation type="journal article" date="2015" name="Nature">
        <title>rRNA introns, odd ribosomes, and small enigmatic genomes across a large radiation of phyla.</title>
        <authorList>
            <person name="Brown C.T."/>
            <person name="Hug L.A."/>
            <person name="Thomas B.C."/>
            <person name="Sharon I."/>
            <person name="Castelle C.J."/>
            <person name="Singh A."/>
            <person name="Wilkins M.J."/>
            <person name="Williams K.H."/>
            <person name="Banfield J.F."/>
        </authorList>
    </citation>
    <scope>NUCLEOTIDE SEQUENCE [LARGE SCALE GENOMIC DNA]</scope>
</reference>
<dbReference type="SUPFAM" id="SSF52518">
    <property type="entry name" value="Thiamin diphosphate-binding fold (THDP-binding)"/>
    <property type="match status" value="1"/>
</dbReference>
<dbReference type="PANTHER" id="PTHR47514">
    <property type="entry name" value="TRANSKETOLASE N-TERMINAL SECTION-RELATED"/>
    <property type="match status" value="1"/>
</dbReference>
<dbReference type="Proteomes" id="UP000034544">
    <property type="component" value="Unassembled WGS sequence"/>
</dbReference>
<evidence type="ECO:0000256" key="3">
    <source>
        <dbReference type="ARBA" id="ARBA00023052"/>
    </source>
</evidence>
<name>A0A0G0W4N7_UNCKA</name>
<evidence type="ECO:0000313" key="6">
    <source>
        <dbReference type="Proteomes" id="UP000034544"/>
    </source>
</evidence>
<comment type="caution">
    <text evidence="5">The sequence shown here is derived from an EMBL/GenBank/DDBJ whole genome shotgun (WGS) entry which is preliminary data.</text>
</comment>